<evidence type="ECO:0000313" key="1">
    <source>
        <dbReference type="EMBL" id="GES78718.1"/>
    </source>
</evidence>
<comment type="caution">
    <text evidence="1">The sequence shown here is derived from an EMBL/GenBank/DDBJ whole genome shotgun (WGS) entry which is preliminary data.</text>
</comment>
<sequence>MPTKNNPFPRGRSLENDLRRLMSDEKFHDVTLKCSDGTVHGFLGRKLLSEYVENPFLSADNEMSRILINWVAKNKLEKKEIDSLSLEGLKYLLDKTLDDTQIPFATPEFDVWEYAFSKSYKKSYTKRNAR</sequence>
<gene>
    <name evidence="1" type="ORF">RCL2_000603100</name>
</gene>
<name>A0A8H3L3J3_9GLOM</name>
<dbReference type="OrthoDB" id="6359816at2759"/>
<reference evidence="1" key="1">
    <citation type="submission" date="2019-10" db="EMBL/GenBank/DDBJ databases">
        <title>Conservation and host-specific expression of non-tandemly repeated heterogenous ribosome RNA gene in arbuscular mycorrhizal fungi.</title>
        <authorList>
            <person name="Maeda T."/>
            <person name="Kobayashi Y."/>
            <person name="Nakagawa T."/>
            <person name="Ezawa T."/>
            <person name="Yamaguchi K."/>
            <person name="Bino T."/>
            <person name="Nishimoto Y."/>
            <person name="Shigenobu S."/>
            <person name="Kawaguchi M."/>
        </authorList>
    </citation>
    <scope>NUCLEOTIDE SEQUENCE</scope>
    <source>
        <strain evidence="1">HR1</strain>
    </source>
</reference>
<protein>
    <submittedName>
        <fullName evidence="1">BTB/POZ protein</fullName>
    </submittedName>
</protein>
<organism evidence="1 2">
    <name type="scientific">Rhizophagus clarus</name>
    <dbReference type="NCBI Taxonomy" id="94130"/>
    <lineage>
        <taxon>Eukaryota</taxon>
        <taxon>Fungi</taxon>
        <taxon>Fungi incertae sedis</taxon>
        <taxon>Mucoromycota</taxon>
        <taxon>Glomeromycotina</taxon>
        <taxon>Glomeromycetes</taxon>
        <taxon>Glomerales</taxon>
        <taxon>Glomeraceae</taxon>
        <taxon>Rhizophagus</taxon>
    </lineage>
</organism>
<accession>A0A8H3L3J3</accession>
<dbReference type="Proteomes" id="UP000615446">
    <property type="component" value="Unassembled WGS sequence"/>
</dbReference>
<dbReference type="AlphaFoldDB" id="A0A8H3L3J3"/>
<dbReference type="EMBL" id="BLAL01000040">
    <property type="protein sequence ID" value="GES78718.1"/>
    <property type="molecule type" value="Genomic_DNA"/>
</dbReference>
<evidence type="ECO:0000313" key="2">
    <source>
        <dbReference type="Proteomes" id="UP000615446"/>
    </source>
</evidence>
<proteinExistence type="predicted"/>